<protein>
    <submittedName>
        <fullName evidence="1">Uncharacterized protein</fullName>
    </submittedName>
</protein>
<dbReference type="OrthoDB" id="7182232at2759"/>
<organism evidence="1 2">
    <name type="scientific">Arctia plantaginis</name>
    <name type="common">Wood tiger moth</name>
    <name type="synonym">Phalaena plantaginis</name>
    <dbReference type="NCBI Taxonomy" id="874455"/>
    <lineage>
        <taxon>Eukaryota</taxon>
        <taxon>Metazoa</taxon>
        <taxon>Ecdysozoa</taxon>
        <taxon>Arthropoda</taxon>
        <taxon>Hexapoda</taxon>
        <taxon>Insecta</taxon>
        <taxon>Pterygota</taxon>
        <taxon>Neoptera</taxon>
        <taxon>Endopterygota</taxon>
        <taxon>Lepidoptera</taxon>
        <taxon>Glossata</taxon>
        <taxon>Ditrysia</taxon>
        <taxon>Noctuoidea</taxon>
        <taxon>Erebidae</taxon>
        <taxon>Arctiinae</taxon>
        <taxon>Arctia</taxon>
    </lineage>
</organism>
<sequence>MFPLRQRRPLTQADIDRSISLQSSQIRRDFNDRLSGQENEMKTMIESLIKLKMNKTKTPRKVSDSGPNQLKTLIDSEKNISVEDLIMPKTTEIGVTATSKDIDCTFKGIIKYSSGDQLTKQNEKIDPVVKSKQRKIITRELQKGKYPRPLSQHDDHHQIKTRMLRDPKIMPKQVTLSNRLIAPKRQLNFDNELISTKTSMRQRITNTKSLNVDRAKSQKVINKKIR</sequence>
<reference evidence="1 2" key="1">
    <citation type="submission" date="2020-04" db="EMBL/GenBank/DDBJ databases">
        <authorList>
            <person name="Wallbank WR R."/>
            <person name="Pardo Diaz C."/>
            <person name="Kozak K."/>
            <person name="Martin S."/>
            <person name="Jiggins C."/>
            <person name="Moest M."/>
            <person name="Warren A I."/>
            <person name="Byers J.R.P. K."/>
            <person name="Montejo-Kovacevich G."/>
            <person name="Yen C E."/>
        </authorList>
    </citation>
    <scope>NUCLEOTIDE SEQUENCE [LARGE SCALE GENOMIC DNA]</scope>
</reference>
<name>A0A8S1A1D3_ARCPL</name>
<dbReference type="Proteomes" id="UP000494256">
    <property type="component" value="Unassembled WGS sequence"/>
</dbReference>
<accession>A0A8S1A1D3</accession>
<evidence type="ECO:0000313" key="2">
    <source>
        <dbReference type="Proteomes" id="UP000494256"/>
    </source>
</evidence>
<proteinExistence type="predicted"/>
<dbReference type="EMBL" id="CADEBD010000308">
    <property type="protein sequence ID" value="CAB3239447.1"/>
    <property type="molecule type" value="Genomic_DNA"/>
</dbReference>
<evidence type="ECO:0000313" key="1">
    <source>
        <dbReference type="EMBL" id="CAB3239447.1"/>
    </source>
</evidence>
<gene>
    <name evidence="1" type="ORF">APLA_LOCUS8712</name>
</gene>
<comment type="caution">
    <text evidence="1">The sequence shown here is derived from an EMBL/GenBank/DDBJ whole genome shotgun (WGS) entry which is preliminary data.</text>
</comment>
<dbReference type="AlphaFoldDB" id="A0A8S1A1D3"/>